<evidence type="ECO:0000256" key="2">
    <source>
        <dbReference type="ARBA" id="ARBA00022658"/>
    </source>
</evidence>
<dbReference type="Pfam" id="PF10165">
    <property type="entry name" value="Ric8"/>
    <property type="match status" value="1"/>
</dbReference>
<evidence type="ECO:0000313" key="4">
    <source>
        <dbReference type="EMBL" id="CAK7269731.1"/>
    </source>
</evidence>
<dbReference type="InterPro" id="IPR019318">
    <property type="entry name" value="Gua_nucleotide_exch_fac_Ric8"/>
</dbReference>
<sequence>MAMQFVQGGLTGAAKLKAVTKLMDILTQDLSTSKLRPQERDSALEEIKVYVRDPRDADPVFTKEGIETLSKHAFDSSSATTSRNALQCLANSLLVTPSTRDIFAGLGYPEKASSKLMSSNVEDEFLVSRIIFLTTYGTKVNLPSLIDQYHLADAILRNLARHVDVWSPKPNSSLLGSRSKTRARQDPMTKMALTETAKLLFNVTHFCRQHVDTFIPAIASIVTLICQHDIPQPEPLNPPLGPLVNALLTLNLASEQGIAALFPKVKPAVPTERLIRLLDLALNWYSDKELETAVLPLVTALRKIYELAPIDTVRHVMHAKLLPTAKDRKKVLGKGNSVASLILRQTTNALVPEFSNAVSHMLFELSDKDAASFVQNVGYGFASGFLFQNNVPIPEGVQESFQVATGAEGGRGRAVNAITGQYIDQEASADLPEMTDEEKEREAERLFVLFDRLQKTGVVSVENPVAQAAREGRLGRDVIDGKDRIKELD</sequence>
<keyword evidence="5" id="KW-1185">Reference proteome</keyword>
<dbReference type="PANTHER" id="PTHR12425:SF5">
    <property type="entry name" value="SYNEMBRYN"/>
    <property type="match status" value="1"/>
</dbReference>
<dbReference type="Proteomes" id="UP001642501">
    <property type="component" value="Unassembled WGS sequence"/>
</dbReference>
<accession>A0ABP0DSD8</accession>
<name>A0ABP0DSD8_9PEZI</name>
<dbReference type="InterPro" id="IPR016024">
    <property type="entry name" value="ARM-type_fold"/>
</dbReference>
<protein>
    <recommendedName>
        <fullName evidence="6">Guanine nucleotide exchange factor</fullName>
    </recommendedName>
</protein>
<evidence type="ECO:0000313" key="5">
    <source>
        <dbReference type="Proteomes" id="UP001642501"/>
    </source>
</evidence>
<proteinExistence type="inferred from homology"/>
<evidence type="ECO:0008006" key="6">
    <source>
        <dbReference type="Google" id="ProtNLM"/>
    </source>
</evidence>
<dbReference type="PANTHER" id="PTHR12425">
    <property type="entry name" value="SYNEMBRYN"/>
    <property type="match status" value="1"/>
</dbReference>
<reference evidence="4 5" key="1">
    <citation type="submission" date="2024-01" db="EMBL/GenBank/DDBJ databases">
        <authorList>
            <person name="Allen C."/>
            <person name="Tagirdzhanova G."/>
        </authorList>
    </citation>
    <scope>NUCLEOTIDE SEQUENCE [LARGE SCALE GENOMIC DNA]</scope>
    <source>
        <strain evidence="4 5">CBS 573.63</strain>
    </source>
</reference>
<dbReference type="SUPFAM" id="SSF48371">
    <property type="entry name" value="ARM repeat"/>
    <property type="match status" value="1"/>
</dbReference>
<organism evidence="4 5">
    <name type="scientific">Sporothrix epigloea</name>
    <dbReference type="NCBI Taxonomy" id="1892477"/>
    <lineage>
        <taxon>Eukaryota</taxon>
        <taxon>Fungi</taxon>
        <taxon>Dikarya</taxon>
        <taxon>Ascomycota</taxon>
        <taxon>Pezizomycotina</taxon>
        <taxon>Sordariomycetes</taxon>
        <taxon>Sordariomycetidae</taxon>
        <taxon>Ophiostomatales</taxon>
        <taxon>Ophiostomataceae</taxon>
        <taxon>Sporothrix</taxon>
    </lineage>
</organism>
<keyword evidence="2" id="KW-0344">Guanine-nucleotide releasing factor</keyword>
<gene>
    <name evidence="4" type="ORF">SEPCBS57363_003753</name>
</gene>
<evidence type="ECO:0000256" key="3">
    <source>
        <dbReference type="ARBA" id="ARBA00023186"/>
    </source>
</evidence>
<evidence type="ECO:0000256" key="1">
    <source>
        <dbReference type="ARBA" id="ARBA00009049"/>
    </source>
</evidence>
<comment type="caution">
    <text evidence="4">The sequence shown here is derived from an EMBL/GenBank/DDBJ whole genome shotgun (WGS) entry which is preliminary data.</text>
</comment>
<dbReference type="EMBL" id="CAWUOM010000062">
    <property type="protein sequence ID" value="CAK7269731.1"/>
    <property type="molecule type" value="Genomic_DNA"/>
</dbReference>
<keyword evidence="3" id="KW-0143">Chaperone</keyword>
<comment type="similarity">
    <text evidence="1">Belongs to the synembryn family.</text>
</comment>